<evidence type="ECO:0000313" key="2">
    <source>
        <dbReference type="Proteomes" id="UP000762676"/>
    </source>
</evidence>
<protein>
    <submittedName>
        <fullName evidence="1">Uncharacterized protein</fullName>
    </submittedName>
</protein>
<gene>
    <name evidence="1" type="ORF">ElyMa_006925600</name>
</gene>
<evidence type="ECO:0000313" key="1">
    <source>
        <dbReference type="EMBL" id="GFS21465.1"/>
    </source>
</evidence>
<dbReference type="Proteomes" id="UP000762676">
    <property type="component" value="Unassembled WGS sequence"/>
</dbReference>
<accession>A0AAV4JGF9</accession>
<dbReference type="AlphaFoldDB" id="A0AAV4JGF9"/>
<organism evidence="1 2">
    <name type="scientific">Elysia marginata</name>
    <dbReference type="NCBI Taxonomy" id="1093978"/>
    <lineage>
        <taxon>Eukaryota</taxon>
        <taxon>Metazoa</taxon>
        <taxon>Spiralia</taxon>
        <taxon>Lophotrochozoa</taxon>
        <taxon>Mollusca</taxon>
        <taxon>Gastropoda</taxon>
        <taxon>Heterobranchia</taxon>
        <taxon>Euthyneura</taxon>
        <taxon>Panpulmonata</taxon>
        <taxon>Sacoglossa</taxon>
        <taxon>Placobranchoidea</taxon>
        <taxon>Plakobranchidae</taxon>
        <taxon>Elysia</taxon>
    </lineage>
</organism>
<keyword evidence="2" id="KW-1185">Reference proteome</keyword>
<dbReference type="EMBL" id="BMAT01013853">
    <property type="protein sequence ID" value="GFS21465.1"/>
    <property type="molecule type" value="Genomic_DNA"/>
</dbReference>
<reference evidence="1 2" key="1">
    <citation type="journal article" date="2021" name="Elife">
        <title>Chloroplast acquisition without the gene transfer in kleptoplastic sea slugs, Plakobranchus ocellatus.</title>
        <authorList>
            <person name="Maeda T."/>
            <person name="Takahashi S."/>
            <person name="Yoshida T."/>
            <person name="Shimamura S."/>
            <person name="Takaki Y."/>
            <person name="Nagai Y."/>
            <person name="Toyoda A."/>
            <person name="Suzuki Y."/>
            <person name="Arimoto A."/>
            <person name="Ishii H."/>
            <person name="Satoh N."/>
            <person name="Nishiyama T."/>
            <person name="Hasebe M."/>
            <person name="Maruyama T."/>
            <person name="Minagawa J."/>
            <person name="Obokata J."/>
            <person name="Shigenobu S."/>
        </authorList>
    </citation>
    <scope>NUCLEOTIDE SEQUENCE [LARGE SCALE GENOMIC DNA]</scope>
</reference>
<comment type="caution">
    <text evidence="1">The sequence shown here is derived from an EMBL/GenBank/DDBJ whole genome shotgun (WGS) entry which is preliminary data.</text>
</comment>
<sequence length="147" mass="15745">MILVHHRATPVCNVAKARTISTTPFMTVLRSTFFGASSRKTPWSPFGRARFVTAQLQVGTQKDLTVSDIINPLFKINVPTAATRVTVSSPDGLSVALSTSYKRSDPHLSNGTGSVSAAVNGGQIIYARFYRGVPTRLTGATATLSFE</sequence>
<proteinExistence type="predicted"/>
<name>A0AAV4JGF9_9GAST</name>